<keyword evidence="3" id="KW-1185">Reference proteome</keyword>
<feature type="domain" description="HD/PDEase" evidence="1">
    <location>
        <begin position="29"/>
        <end position="291"/>
    </location>
</feature>
<dbReference type="RefSeq" id="WP_260995927.1">
    <property type="nucleotide sequence ID" value="NZ_JAODWD010000007.1"/>
</dbReference>
<dbReference type="InterPro" id="IPR027843">
    <property type="entry name" value="DUF4440"/>
</dbReference>
<dbReference type="SUPFAM" id="SSF109604">
    <property type="entry name" value="HD-domain/PDEase-like"/>
    <property type="match status" value="1"/>
</dbReference>
<sequence length="347" mass="38223">MKANLDRSEFTFPTSEIAVTADRFVADISPAFLYNHCVRAYLFGRKLAAATGLRPDRDFDDELVYLSCILHDLGATEHANGNQRFEVDGADAALKFLRDHDVDERRARTVWNAIALHSSEGIAARLGPVEAITHMGTGADILGLGRELLTDQFAERVHDRWPRHNIGYALAQTVAEQVHRNPAKGSPLSLPGHWHQLFYRADPVSWFDLIEAAGWDDQPDADAAERNGPQSPDQLAEQFMAAFTARDLDTLRSLYEPAALYAPSPTGTITGKDAIADSLDSMMKSGAAIDLKLRRIRVAGDLALISNDATVVGSPDGEPLVTTTTEIARRQSDGRWLYVLDDPFFSH</sequence>
<dbReference type="Gene3D" id="3.10.450.50">
    <property type="match status" value="1"/>
</dbReference>
<dbReference type="InterPro" id="IPR032710">
    <property type="entry name" value="NTF2-like_dom_sf"/>
</dbReference>
<protein>
    <submittedName>
        <fullName evidence="2">Nuclear transport factor 2 family protein</fullName>
    </submittedName>
</protein>
<gene>
    <name evidence="2" type="ORF">N4S67_25980</name>
</gene>
<dbReference type="PANTHER" id="PTHR35569">
    <property type="entry name" value="CYANAMIDE HYDRATASE DDI2-RELATED"/>
    <property type="match status" value="1"/>
</dbReference>
<evidence type="ECO:0000313" key="3">
    <source>
        <dbReference type="Proteomes" id="UP001206639"/>
    </source>
</evidence>
<proteinExistence type="predicted"/>
<dbReference type="CDD" id="cd00077">
    <property type="entry name" value="HDc"/>
    <property type="match status" value="1"/>
</dbReference>
<dbReference type="Pfam" id="PF01966">
    <property type="entry name" value="HD"/>
    <property type="match status" value="1"/>
</dbReference>
<organism evidence="2 3">
    <name type="scientific">Mycobacterium deserti</name>
    <dbReference type="NCBI Taxonomy" id="2978347"/>
    <lineage>
        <taxon>Bacteria</taxon>
        <taxon>Bacillati</taxon>
        <taxon>Actinomycetota</taxon>
        <taxon>Actinomycetes</taxon>
        <taxon>Mycobacteriales</taxon>
        <taxon>Mycobacteriaceae</taxon>
        <taxon>Mycobacterium</taxon>
    </lineage>
</organism>
<dbReference type="Pfam" id="PF14534">
    <property type="entry name" value="DUF4440"/>
    <property type="match status" value="1"/>
</dbReference>
<evidence type="ECO:0000259" key="1">
    <source>
        <dbReference type="SMART" id="SM00471"/>
    </source>
</evidence>
<dbReference type="SUPFAM" id="SSF54427">
    <property type="entry name" value="NTF2-like"/>
    <property type="match status" value="1"/>
</dbReference>
<dbReference type="InterPro" id="IPR006674">
    <property type="entry name" value="HD_domain"/>
</dbReference>
<dbReference type="Proteomes" id="UP001206639">
    <property type="component" value="Unassembled WGS sequence"/>
</dbReference>
<accession>A0ABT2MHU8</accession>
<dbReference type="InterPro" id="IPR003607">
    <property type="entry name" value="HD/PDEase_dom"/>
</dbReference>
<dbReference type="SMART" id="SM00471">
    <property type="entry name" value="HDc"/>
    <property type="match status" value="1"/>
</dbReference>
<dbReference type="Gene3D" id="1.10.3210.10">
    <property type="entry name" value="Hypothetical protein af1432"/>
    <property type="match status" value="1"/>
</dbReference>
<dbReference type="PANTHER" id="PTHR35569:SF1">
    <property type="entry name" value="CYANAMIDE HYDRATASE DDI2-RELATED"/>
    <property type="match status" value="1"/>
</dbReference>
<evidence type="ECO:0000313" key="2">
    <source>
        <dbReference type="EMBL" id="MCT7661850.1"/>
    </source>
</evidence>
<name>A0ABT2MHU8_9MYCO</name>
<comment type="caution">
    <text evidence="2">The sequence shown here is derived from an EMBL/GenBank/DDBJ whole genome shotgun (WGS) entry which is preliminary data.</text>
</comment>
<reference evidence="3" key="1">
    <citation type="submission" date="2023-07" db="EMBL/GenBank/DDBJ databases">
        <authorList>
            <person name="Deng Y."/>
            <person name="Zhang Y.-Q."/>
        </authorList>
    </citation>
    <scope>NUCLEOTIDE SEQUENCE [LARGE SCALE GENOMIC DNA]</scope>
    <source>
        <strain evidence="3">CPCC 205710</strain>
    </source>
</reference>
<dbReference type="EMBL" id="JAODWD010000007">
    <property type="protein sequence ID" value="MCT7661850.1"/>
    <property type="molecule type" value="Genomic_DNA"/>
</dbReference>